<name>A0ACB8FFX5_9SAUR</name>
<evidence type="ECO:0000313" key="1">
    <source>
        <dbReference type="EMBL" id="KAH8004376.1"/>
    </source>
</evidence>
<comment type="caution">
    <text evidence="1">The sequence shown here is derived from an EMBL/GenBank/DDBJ whole genome shotgun (WGS) entry which is preliminary data.</text>
</comment>
<accession>A0ACB8FFX5</accession>
<proteinExistence type="predicted"/>
<gene>
    <name evidence="1" type="ORF">K3G42_009677</name>
</gene>
<dbReference type="Proteomes" id="UP000827872">
    <property type="component" value="Linkage Group LG04"/>
</dbReference>
<sequence length="413" mass="48759">MHWHLSDKERKLDKKQSQAFPHSNEDDSAEDHSDENSSEERSFEDDWNDDSWQVYIEHYYPCKDTVNHTTEEKVKKMQHFFHLPETGSPDSETIAIMHRPRCGVPDVLEYNRMSGNPKWEKNHLTYRINNYTPDLDQEKVVEAIEKAFKVWSDVTPLEFENVNEPADIEILFAKRAHGDFSPFDGKGGVLAHAYSPGSGIGGDCHFDEDEKWSETDKDINLFIVAAHEIGHSLGLDHSEELGALMYPMYSYMDPETFVLPDDDREGIQSIYGPNPKEDKSTKDLDNEDTDDHDFDYSDYYYKYFYSLFYRFLNRYKYTEGHEYPEEHEYPEQPEEDSKQHESSEEHEDPEEYEYPEQPEEDSKQHESSEQHEDPEEDEYPEQPEEDSKQHESSEQHEDPEEDEYPEQPEEDSK</sequence>
<keyword evidence="2" id="KW-1185">Reference proteome</keyword>
<protein>
    <submittedName>
        <fullName evidence="1">Uncharacterized protein</fullName>
    </submittedName>
</protein>
<evidence type="ECO:0000313" key="2">
    <source>
        <dbReference type="Proteomes" id="UP000827872"/>
    </source>
</evidence>
<organism evidence="1 2">
    <name type="scientific">Sphaerodactylus townsendi</name>
    <dbReference type="NCBI Taxonomy" id="933632"/>
    <lineage>
        <taxon>Eukaryota</taxon>
        <taxon>Metazoa</taxon>
        <taxon>Chordata</taxon>
        <taxon>Craniata</taxon>
        <taxon>Vertebrata</taxon>
        <taxon>Euteleostomi</taxon>
        <taxon>Lepidosauria</taxon>
        <taxon>Squamata</taxon>
        <taxon>Bifurcata</taxon>
        <taxon>Gekkota</taxon>
        <taxon>Sphaerodactylidae</taxon>
        <taxon>Sphaerodactylus</taxon>
    </lineage>
</organism>
<reference evidence="1" key="1">
    <citation type="submission" date="2021-08" db="EMBL/GenBank/DDBJ databases">
        <title>The first chromosome-level gecko genome reveals the dynamic sex chromosomes of Neotropical dwarf geckos (Sphaerodactylidae: Sphaerodactylus).</title>
        <authorList>
            <person name="Pinto B.J."/>
            <person name="Keating S.E."/>
            <person name="Gamble T."/>
        </authorList>
    </citation>
    <scope>NUCLEOTIDE SEQUENCE</scope>
    <source>
        <strain evidence="1">TG3544</strain>
    </source>
</reference>
<dbReference type="EMBL" id="CM037617">
    <property type="protein sequence ID" value="KAH8004376.1"/>
    <property type="molecule type" value="Genomic_DNA"/>
</dbReference>